<evidence type="ECO:0000256" key="5">
    <source>
        <dbReference type="ARBA" id="ARBA00022692"/>
    </source>
</evidence>
<feature type="domain" description="Ion transport" evidence="14">
    <location>
        <begin position="16"/>
        <end position="91"/>
    </location>
</feature>
<accession>A0AAV7WBV5</accession>
<evidence type="ECO:0000256" key="11">
    <source>
        <dbReference type="ARBA" id="ARBA00023303"/>
    </source>
</evidence>
<dbReference type="InterPro" id="IPR050599">
    <property type="entry name" value="VDCC_alpha-1_subunit"/>
</dbReference>
<keyword evidence="8 12" id="KW-1133">Transmembrane helix</keyword>
<evidence type="ECO:0000256" key="10">
    <source>
        <dbReference type="ARBA" id="ARBA00023136"/>
    </source>
</evidence>
<protein>
    <recommendedName>
        <fullName evidence="14">Ion transport domain-containing protein</fullName>
    </recommendedName>
</protein>
<organism evidence="15 16">
    <name type="scientific">Pleurodeles waltl</name>
    <name type="common">Iberian ribbed newt</name>
    <dbReference type="NCBI Taxonomy" id="8319"/>
    <lineage>
        <taxon>Eukaryota</taxon>
        <taxon>Metazoa</taxon>
        <taxon>Chordata</taxon>
        <taxon>Craniata</taxon>
        <taxon>Vertebrata</taxon>
        <taxon>Euteleostomi</taxon>
        <taxon>Amphibia</taxon>
        <taxon>Batrachia</taxon>
        <taxon>Caudata</taxon>
        <taxon>Salamandroidea</taxon>
        <taxon>Salamandridae</taxon>
        <taxon>Pleurodelinae</taxon>
        <taxon>Pleurodeles</taxon>
    </lineage>
</organism>
<dbReference type="GO" id="GO:0005248">
    <property type="term" value="F:voltage-gated sodium channel activity"/>
    <property type="evidence" value="ECO:0007669"/>
    <property type="project" value="TreeGrafter"/>
</dbReference>
<evidence type="ECO:0000259" key="14">
    <source>
        <dbReference type="Pfam" id="PF00520"/>
    </source>
</evidence>
<evidence type="ECO:0000256" key="7">
    <source>
        <dbReference type="ARBA" id="ARBA00022882"/>
    </source>
</evidence>
<dbReference type="AlphaFoldDB" id="A0AAV7WBV5"/>
<keyword evidence="2" id="KW-0813">Transport</keyword>
<comment type="caution">
    <text evidence="15">The sequence shown here is derived from an EMBL/GenBank/DDBJ whole genome shotgun (WGS) entry which is preliminary data.</text>
</comment>
<keyword evidence="6" id="KW-0106">Calcium</keyword>
<dbReference type="InterPro" id="IPR005821">
    <property type="entry name" value="Ion_trans_dom"/>
</dbReference>
<dbReference type="PANTHER" id="PTHR45628">
    <property type="entry name" value="VOLTAGE-DEPENDENT CALCIUM CHANNEL TYPE A SUBUNIT ALPHA-1"/>
    <property type="match status" value="1"/>
</dbReference>
<evidence type="ECO:0000256" key="8">
    <source>
        <dbReference type="ARBA" id="ARBA00022989"/>
    </source>
</evidence>
<evidence type="ECO:0000313" key="16">
    <source>
        <dbReference type="Proteomes" id="UP001066276"/>
    </source>
</evidence>
<evidence type="ECO:0000256" key="2">
    <source>
        <dbReference type="ARBA" id="ARBA00022448"/>
    </source>
</evidence>
<dbReference type="Gene3D" id="1.20.120.350">
    <property type="entry name" value="Voltage-gated potassium channels. Chain C"/>
    <property type="match status" value="1"/>
</dbReference>
<keyword evidence="7" id="KW-0851">Voltage-gated channel</keyword>
<reference evidence="15" key="1">
    <citation type="journal article" date="2022" name="bioRxiv">
        <title>Sequencing and chromosome-scale assembly of the giantPleurodeles waltlgenome.</title>
        <authorList>
            <person name="Brown T."/>
            <person name="Elewa A."/>
            <person name="Iarovenko S."/>
            <person name="Subramanian E."/>
            <person name="Araus A.J."/>
            <person name="Petzold A."/>
            <person name="Susuki M."/>
            <person name="Suzuki K.-i.T."/>
            <person name="Hayashi T."/>
            <person name="Toyoda A."/>
            <person name="Oliveira C."/>
            <person name="Osipova E."/>
            <person name="Leigh N.D."/>
            <person name="Simon A."/>
            <person name="Yun M.H."/>
        </authorList>
    </citation>
    <scope>NUCLEOTIDE SEQUENCE</scope>
    <source>
        <strain evidence="15">20211129_DDA</strain>
        <tissue evidence="15">Liver</tissue>
    </source>
</reference>
<evidence type="ECO:0000256" key="6">
    <source>
        <dbReference type="ARBA" id="ARBA00022837"/>
    </source>
</evidence>
<keyword evidence="3" id="KW-0109">Calcium transport</keyword>
<keyword evidence="10 12" id="KW-0472">Membrane</keyword>
<feature type="signal peptide" evidence="13">
    <location>
        <begin position="1"/>
        <end position="19"/>
    </location>
</feature>
<comment type="subcellular location">
    <subcellularLocation>
        <location evidence="1">Membrane</location>
        <topology evidence="1">Multi-pass membrane protein</topology>
    </subcellularLocation>
</comment>
<dbReference type="SUPFAM" id="SSF81324">
    <property type="entry name" value="Voltage-gated potassium channels"/>
    <property type="match status" value="1"/>
</dbReference>
<keyword evidence="5 12" id="KW-0812">Transmembrane</keyword>
<feature type="transmembrane region" description="Helical" evidence="12">
    <location>
        <begin position="57"/>
        <end position="78"/>
    </location>
</feature>
<dbReference type="GO" id="GO:0005245">
    <property type="term" value="F:voltage-gated calcium channel activity"/>
    <property type="evidence" value="ECO:0007669"/>
    <property type="project" value="UniProtKB-ARBA"/>
</dbReference>
<proteinExistence type="predicted"/>
<keyword evidence="4" id="KW-0107">Calcium channel</keyword>
<sequence length="139" mass="15977">MTIFINLLLLAVNISSSVADYVFTGIYTLEMVVKILARGFVFHPFSYLRISWNWLDFVVMLLAYLTLAFPFIPGLSALRAFRALKIISLIPVKDSLCMGQEEDVNICNVSELPLTEEEWSHTMEENEEYDELKYLISRG</sequence>
<evidence type="ECO:0000256" key="3">
    <source>
        <dbReference type="ARBA" id="ARBA00022568"/>
    </source>
</evidence>
<dbReference type="Proteomes" id="UP001066276">
    <property type="component" value="Chromosome 1_2"/>
</dbReference>
<dbReference type="GO" id="GO:0086002">
    <property type="term" value="P:cardiac muscle cell action potential involved in contraction"/>
    <property type="evidence" value="ECO:0007669"/>
    <property type="project" value="TreeGrafter"/>
</dbReference>
<dbReference type="InterPro" id="IPR027359">
    <property type="entry name" value="Volt_channel_dom_sf"/>
</dbReference>
<dbReference type="PANTHER" id="PTHR45628:SF38">
    <property type="entry name" value="SODIUM CHANNEL PROTEIN"/>
    <property type="match status" value="1"/>
</dbReference>
<evidence type="ECO:0000313" key="15">
    <source>
        <dbReference type="EMBL" id="KAJ1210038.1"/>
    </source>
</evidence>
<feature type="chain" id="PRO_5043552276" description="Ion transport domain-containing protein" evidence="13">
    <location>
        <begin position="20"/>
        <end position="139"/>
    </location>
</feature>
<evidence type="ECO:0000256" key="12">
    <source>
        <dbReference type="SAM" id="Phobius"/>
    </source>
</evidence>
<evidence type="ECO:0000256" key="9">
    <source>
        <dbReference type="ARBA" id="ARBA00023065"/>
    </source>
</evidence>
<dbReference type="EMBL" id="JANPWB010000002">
    <property type="protein sequence ID" value="KAJ1210038.1"/>
    <property type="molecule type" value="Genomic_DNA"/>
</dbReference>
<evidence type="ECO:0000256" key="4">
    <source>
        <dbReference type="ARBA" id="ARBA00022673"/>
    </source>
</evidence>
<dbReference type="GO" id="GO:0001518">
    <property type="term" value="C:voltage-gated sodium channel complex"/>
    <property type="evidence" value="ECO:0007669"/>
    <property type="project" value="TreeGrafter"/>
</dbReference>
<evidence type="ECO:0000256" key="1">
    <source>
        <dbReference type="ARBA" id="ARBA00004141"/>
    </source>
</evidence>
<keyword evidence="11" id="KW-0407">Ion channel</keyword>
<gene>
    <name evidence="15" type="ORF">NDU88_005406</name>
</gene>
<keyword evidence="9" id="KW-0406">Ion transport</keyword>
<keyword evidence="16" id="KW-1185">Reference proteome</keyword>
<dbReference type="Pfam" id="PF00520">
    <property type="entry name" value="Ion_trans"/>
    <property type="match status" value="1"/>
</dbReference>
<name>A0AAV7WBV5_PLEWA</name>
<evidence type="ECO:0000256" key="13">
    <source>
        <dbReference type="SAM" id="SignalP"/>
    </source>
</evidence>
<keyword evidence="13" id="KW-0732">Signal</keyword>